<organism evidence="3 4">
    <name type="scientific">Trypanosoma brucei gambiense (strain MHOM/CI/86/DAL972)</name>
    <dbReference type="NCBI Taxonomy" id="679716"/>
    <lineage>
        <taxon>Eukaryota</taxon>
        <taxon>Discoba</taxon>
        <taxon>Euglenozoa</taxon>
        <taxon>Kinetoplastea</taxon>
        <taxon>Metakinetoplastina</taxon>
        <taxon>Trypanosomatida</taxon>
        <taxon>Trypanosomatidae</taxon>
        <taxon>Trypanosoma</taxon>
    </lineage>
</organism>
<reference evidence="4" key="1">
    <citation type="journal article" date="2010" name="PLoS Negl. Trop. Dis.">
        <title>The genome sequence of Trypanosoma brucei gambiense, causative agent of chronic human african trypanosomiasis.</title>
        <authorList>
            <person name="Jackson A.P."/>
            <person name="Sanders M."/>
            <person name="Berry A."/>
            <person name="McQuillan J."/>
            <person name="Aslett M.A."/>
            <person name="Quail M.A."/>
            <person name="Chukualim B."/>
            <person name="Capewell P."/>
            <person name="MacLeod A."/>
            <person name="Melville S.E."/>
            <person name="Gibson W."/>
            <person name="Barry J.D."/>
            <person name="Berriman M."/>
            <person name="Hertz-Fowler C."/>
        </authorList>
    </citation>
    <scope>NUCLEOTIDE SEQUENCE [LARGE SCALE GENOMIC DNA]</scope>
    <source>
        <strain evidence="4">MHOM/CI/86/DAL972</strain>
    </source>
</reference>
<gene>
    <name evidence="3" type="ORF">TbgDal_III1830</name>
</gene>
<evidence type="ECO:0000256" key="1">
    <source>
        <dbReference type="SAM" id="MobiDB-lite"/>
    </source>
</evidence>
<feature type="compositionally biased region" description="Basic and acidic residues" evidence="1">
    <location>
        <begin position="16"/>
        <end position="44"/>
    </location>
</feature>
<evidence type="ECO:0000313" key="3">
    <source>
        <dbReference type="EMBL" id="CBH09844.1"/>
    </source>
</evidence>
<dbReference type="Proteomes" id="UP000002316">
    <property type="component" value="Chromosome 3"/>
</dbReference>
<dbReference type="GeneID" id="23858955"/>
<dbReference type="AlphaFoldDB" id="C9ZK80"/>
<keyword evidence="2" id="KW-1133">Transmembrane helix</keyword>
<dbReference type="KEGG" id="tbg:TbgDal_III1830"/>
<protein>
    <submittedName>
        <fullName evidence="3">Uncharacterized protein</fullName>
    </submittedName>
</protein>
<dbReference type="EMBL" id="FN554966">
    <property type="protein sequence ID" value="CBH09844.1"/>
    <property type="molecule type" value="Genomic_DNA"/>
</dbReference>
<sequence>MCMCVCLCLRGMKGNNEGKGREGKGRGENKKKRTGGELSKKHDKRREAEVKTLRGFGGWGEILILSSVFARNASQYLLLLPAAHVFFFMSPQCFFFVSPLAPVVDGLNLKVQHATHP</sequence>
<proteinExistence type="predicted"/>
<name>C9ZK80_TRYB9</name>
<feature type="region of interest" description="Disordered" evidence="1">
    <location>
        <begin position="13"/>
        <end position="44"/>
    </location>
</feature>
<feature type="transmembrane region" description="Helical" evidence="2">
    <location>
        <begin position="76"/>
        <end position="97"/>
    </location>
</feature>
<accession>C9ZK80</accession>
<evidence type="ECO:0000256" key="2">
    <source>
        <dbReference type="SAM" id="Phobius"/>
    </source>
</evidence>
<dbReference type="RefSeq" id="XP_011772137.1">
    <property type="nucleotide sequence ID" value="XM_011773835.1"/>
</dbReference>
<keyword evidence="2" id="KW-0472">Membrane</keyword>
<keyword evidence="2" id="KW-0812">Transmembrane</keyword>
<evidence type="ECO:0000313" key="4">
    <source>
        <dbReference type="Proteomes" id="UP000002316"/>
    </source>
</evidence>